<dbReference type="SUPFAM" id="SSF55874">
    <property type="entry name" value="ATPase domain of HSP90 chaperone/DNA topoisomerase II/histidine kinase"/>
    <property type="match status" value="1"/>
</dbReference>
<dbReference type="InterPro" id="IPR011006">
    <property type="entry name" value="CheY-like_superfamily"/>
</dbReference>
<dbReference type="Gene3D" id="2.60.40.10">
    <property type="entry name" value="Immunoglobulins"/>
    <property type="match status" value="1"/>
</dbReference>
<dbReference type="FunFam" id="3.30.565.10:FF:000037">
    <property type="entry name" value="Hybrid sensor histidine kinase/response regulator"/>
    <property type="match status" value="1"/>
</dbReference>
<dbReference type="SUPFAM" id="SSF47384">
    <property type="entry name" value="Homodimeric domain of signal transducing histidine kinase"/>
    <property type="match status" value="1"/>
</dbReference>
<dbReference type="Pfam" id="PF00072">
    <property type="entry name" value="Response_reg"/>
    <property type="match status" value="1"/>
</dbReference>
<evidence type="ECO:0000256" key="13">
    <source>
        <dbReference type="SAM" id="Phobius"/>
    </source>
</evidence>
<dbReference type="FunFam" id="2.60.40.10:FF:000791">
    <property type="entry name" value="Two-component system sensor histidine kinase/response regulator"/>
    <property type="match status" value="1"/>
</dbReference>
<dbReference type="InterPro" id="IPR009057">
    <property type="entry name" value="Homeodomain-like_sf"/>
</dbReference>
<dbReference type="Pfam" id="PF07494">
    <property type="entry name" value="Reg_prop"/>
    <property type="match status" value="3"/>
</dbReference>
<dbReference type="PROSITE" id="PS50110">
    <property type="entry name" value="RESPONSE_REGULATORY"/>
    <property type="match status" value="1"/>
</dbReference>
<dbReference type="InterPro" id="IPR015943">
    <property type="entry name" value="WD40/YVTN_repeat-like_dom_sf"/>
</dbReference>
<dbReference type="GO" id="GO:0043565">
    <property type="term" value="F:sequence-specific DNA binding"/>
    <property type="evidence" value="ECO:0007669"/>
    <property type="project" value="InterPro"/>
</dbReference>
<dbReference type="InterPro" id="IPR001789">
    <property type="entry name" value="Sig_transdc_resp-reg_receiver"/>
</dbReference>
<dbReference type="GO" id="GO:0005524">
    <property type="term" value="F:ATP binding"/>
    <property type="evidence" value="ECO:0007669"/>
    <property type="project" value="UniProtKB-KW"/>
</dbReference>
<evidence type="ECO:0000256" key="6">
    <source>
        <dbReference type="ARBA" id="ARBA00022777"/>
    </source>
</evidence>
<dbReference type="InterPro" id="IPR036097">
    <property type="entry name" value="HisK_dim/P_sf"/>
</dbReference>
<evidence type="ECO:0000256" key="7">
    <source>
        <dbReference type="ARBA" id="ARBA00022840"/>
    </source>
</evidence>
<evidence type="ECO:0000256" key="11">
    <source>
        <dbReference type="ARBA" id="ARBA00023163"/>
    </source>
</evidence>
<dbReference type="SMART" id="SM00387">
    <property type="entry name" value="HATPase_c"/>
    <property type="match status" value="1"/>
</dbReference>
<evidence type="ECO:0000256" key="2">
    <source>
        <dbReference type="ARBA" id="ARBA00012438"/>
    </source>
</evidence>
<dbReference type="PRINTS" id="PR00344">
    <property type="entry name" value="BCTRLSENSOR"/>
</dbReference>
<accession>A0A3D9H8A7</accession>
<gene>
    <name evidence="18" type="ORF">DFQ02_108109</name>
</gene>
<dbReference type="Gene3D" id="2.130.10.10">
    <property type="entry name" value="YVTN repeat-like/Quinoprotein amine dehydrogenase"/>
    <property type="match status" value="2"/>
</dbReference>
<evidence type="ECO:0000259" key="17">
    <source>
        <dbReference type="PROSITE" id="PS50110"/>
    </source>
</evidence>
<dbReference type="InterPro" id="IPR005467">
    <property type="entry name" value="His_kinase_dom"/>
</dbReference>
<dbReference type="InterPro" id="IPR036890">
    <property type="entry name" value="HATPase_C_sf"/>
</dbReference>
<dbReference type="CDD" id="cd00075">
    <property type="entry name" value="HATPase"/>
    <property type="match status" value="1"/>
</dbReference>
<dbReference type="PANTHER" id="PTHR43547">
    <property type="entry name" value="TWO-COMPONENT HISTIDINE KINASE"/>
    <property type="match status" value="1"/>
</dbReference>
<dbReference type="GO" id="GO:0000155">
    <property type="term" value="F:phosphorelay sensor kinase activity"/>
    <property type="evidence" value="ECO:0007669"/>
    <property type="project" value="InterPro"/>
</dbReference>
<dbReference type="CDD" id="cd00082">
    <property type="entry name" value="HisKA"/>
    <property type="match status" value="1"/>
</dbReference>
<dbReference type="Gene3D" id="1.10.287.130">
    <property type="match status" value="1"/>
</dbReference>
<dbReference type="EMBL" id="QRDX01000008">
    <property type="protein sequence ID" value="RED45730.1"/>
    <property type="molecule type" value="Genomic_DNA"/>
</dbReference>
<dbReference type="OrthoDB" id="1522078at2"/>
<evidence type="ECO:0000256" key="12">
    <source>
        <dbReference type="PROSITE-ProRule" id="PRU00169"/>
    </source>
</evidence>
<dbReference type="GO" id="GO:0003700">
    <property type="term" value="F:DNA-binding transcription factor activity"/>
    <property type="evidence" value="ECO:0007669"/>
    <property type="project" value="InterPro"/>
</dbReference>
<dbReference type="Pfam" id="PF02518">
    <property type="entry name" value="HATPase_c"/>
    <property type="match status" value="1"/>
</dbReference>
<evidence type="ECO:0000256" key="1">
    <source>
        <dbReference type="ARBA" id="ARBA00000085"/>
    </source>
</evidence>
<reference evidence="18 19" key="1">
    <citation type="submission" date="2018-07" db="EMBL/GenBank/DDBJ databases">
        <title>Genomic Encyclopedia of Type Strains, Phase III (KMG-III): the genomes of soil and plant-associated and newly described type strains.</title>
        <authorList>
            <person name="Whitman W."/>
        </authorList>
    </citation>
    <scope>NUCLEOTIDE SEQUENCE [LARGE SCALE GENOMIC DNA]</scope>
    <source>
        <strain evidence="18 19">CECT 8487</strain>
    </source>
</reference>
<sequence>MPKILVCLLLFYFSFSGRAQTLSYQFSHLSTNNGLSQSSAIAIHQDTLGQIWIGTRDGLNKYDGTKFTIYRNQIDNENSISNNDVLAIQEGSNGYLWVGTYNGLNRYDPKADTFKNYFHQQSLNSLANNTIWSINKLSNGNICIGTAGGLSVYNEVSDTFDNYLTQYTKPARKRVMAILETKSGQVYVGTAAGIFRGTLNETNFGNFTLIKGSENFYVQDLIETENNHILIATQEDGLVDYNQETNIFSSFFNKEQSYVSIKNVRKLLYDDRGMLWVGTYEGLLLVGKEGDIEHIQASFDNKKGLTKNSVKSLFKDRKGSIWIGTYYGGINLWDRSNVNFQNITQNQSGKGLNYNVISSIATHDSSVFFGTEGGGLNIWNKKNDTYKYITQNNSPLSDNNIKELKILDQDKLWIGTFKSGLQIFNIKKNRFETLVLHEQLDTFLNNVGVYAINKDRFNNVWIGTFGQGLIKFNLETKAFQHFQSSDQDENLLTNNLIRSIFIDNKDYVWVGTEKGLNRISETGSIHHYFYDKTLQYGDDVLSVYQDNFNTIWAGTKSKGLFIYDGEKFSSISLEVDNSLISTVHSIQEDDKQNLWLSTNQGIVKYNFKNNQIKLYNQTDGVISNEFNDNASLKVGTSQFYFGGPEGVTFINSDNLITNSYSPQVILTDFKIREDDTESSSKENVLTYSLPYTESINLSYKQGNFSISFSIPNFINSNNNKYKYRLNGLEKEWNVTTSHTASYTIQNPGKYVFEIAGANNDGVWNETTSKLNIYVAPAPWRTWWAFAIYGLLILTALFFLYSILKSKTKLKHELELEHIETERTKEINQTKLEFFTNISHEFRTPLSLILGPLNQIIEGYRGSSKMYKKLLVIENSANHLLQLINRLMDFRKFENKLFKLEAAEGNIVKFLKEIYLSFTEYASNGEYDFSFNCKDEEILVYYDRNKLERVFYNLISNAFRYTPKGGIITINVKKTSNNIIIDVEDNGVGIAEEYRDKIFERFFEVAVNNKPDGNYNKGTGIGLSIAKNIVELHKGDITVKSNENDKGSIFSVCLPLGREHLSDQEIIENFKFSDDISQYVKQLEEPNMVYQDSIDITDETVKQTILLVEDNKPLRKFIKDLLKESYNIIEAENGKLGFEKAKRESPDLIVSDVIMPEMTGTELCTVVKQELRTSHIPIILLTSRTSLIYKLNGLESGADDYISKPFDLKEFKLRIKNVLQTREKLKEKFAANEGPLPDEVLVSSFDEKLYKKALRIVKENIENEQFDIASFCSELGVSRTMLFTKIKAWSNFTPNEFILHFRMKRAAQLLENGKLNVSQISYKVGFKDPKYFSKSFQKKFGETPSQYAEKFSS</sequence>
<evidence type="ECO:0000259" key="15">
    <source>
        <dbReference type="PROSITE" id="PS01124"/>
    </source>
</evidence>
<keyword evidence="3 12" id="KW-0597">Phosphoprotein</keyword>
<dbReference type="Gene3D" id="3.30.565.10">
    <property type="entry name" value="Histidine kinase-like ATPase, C-terminal domain"/>
    <property type="match status" value="1"/>
</dbReference>
<dbReference type="InterPro" id="IPR003594">
    <property type="entry name" value="HATPase_dom"/>
</dbReference>
<feature type="signal peptide" evidence="14">
    <location>
        <begin position="1"/>
        <end position="19"/>
    </location>
</feature>
<evidence type="ECO:0000256" key="4">
    <source>
        <dbReference type="ARBA" id="ARBA00022679"/>
    </source>
</evidence>
<evidence type="ECO:0000256" key="5">
    <source>
        <dbReference type="ARBA" id="ARBA00022741"/>
    </source>
</evidence>
<keyword evidence="13" id="KW-1133">Transmembrane helix</keyword>
<dbReference type="SMART" id="SM00388">
    <property type="entry name" value="HisKA"/>
    <property type="match status" value="1"/>
</dbReference>
<dbReference type="SUPFAM" id="SSF52172">
    <property type="entry name" value="CheY-like"/>
    <property type="match status" value="1"/>
</dbReference>
<dbReference type="Gene3D" id="3.40.50.2300">
    <property type="match status" value="1"/>
</dbReference>
<dbReference type="InterPro" id="IPR018062">
    <property type="entry name" value="HTH_AraC-typ_CS"/>
</dbReference>
<keyword evidence="11" id="KW-0804">Transcription</keyword>
<keyword evidence="14" id="KW-0732">Signal</keyword>
<dbReference type="PANTHER" id="PTHR43547:SF2">
    <property type="entry name" value="HYBRID SIGNAL TRANSDUCTION HISTIDINE KINASE C"/>
    <property type="match status" value="1"/>
</dbReference>
<evidence type="ECO:0000256" key="14">
    <source>
        <dbReference type="SAM" id="SignalP"/>
    </source>
</evidence>
<dbReference type="SMART" id="SM00342">
    <property type="entry name" value="HTH_ARAC"/>
    <property type="match status" value="1"/>
</dbReference>
<dbReference type="PROSITE" id="PS50109">
    <property type="entry name" value="HIS_KIN"/>
    <property type="match status" value="1"/>
</dbReference>
<comment type="catalytic activity">
    <reaction evidence="1">
        <text>ATP + protein L-histidine = ADP + protein N-phospho-L-histidine.</text>
        <dbReference type="EC" id="2.7.13.3"/>
    </reaction>
</comment>
<feature type="domain" description="Histidine kinase" evidence="16">
    <location>
        <begin position="836"/>
        <end position="1057"/>
    </location>
</feature>
<dbReference type="InterPro" id="IPR004358">
    <property type="entry name" value="Sig_transdc_His_kin-like_C"/>
</dbReference>
<keyword evidence="10" id="KW-0238">DNA-binding</keyword>
<evidence type="ECO:0000313" key="19">
    <source>
        <dbReference type="Proteomes" id="UP000256629"/>
    </source>
</evidence>
<evidence type="ECO:0000256" key="10">
    <source>
        <dbReference type="ARBA" id="ARBA00023125"/>
    </source>
</evidence>
<dbReference type="RefSeq" id="WP_116524950.1">
    <property type="nucleotide sequence ID" value="NZ_QRDX01000008.1"/>
</dbReference>
<dbReference type="Pfam" id="PF07495">
    <property type="entry name" value="Y_Y_Y"/>
    <property type="match status" value="1"/>
</dbReference>
<feature type="transmembrane region" description="Helical" evidence="13">
    <location>
        <begin position="782"/>
        <end position="803"/>
    </location>
</feature>
<keyword evidence="13" id="KW-0472">Membrane</keyword>
<keyword evidence="7" id="KW-0067">ATP-binding</keyword>
<dbReference type="InterPro" id="IPR013783">
    <property type="entry name" value="Ig-like_fold"/>
</dbReference>
<organism evidence="18 19">
    <name type="scientific">Seonamhaeicola aphaedonensis</name>
    <dbReference type="NCBI Taxonomy" id="1461338"/>
    <lineage>
        <taxon>Bacteria</taxon>
        <taxon>Pseudomonadati</taxon>
        <taxon>Bacteroidota</taxon>
        <taxon>Flavobacteriia</taxon>
        <taxon>Flavobacteriales</taxon>
        <taxon>Flavobacteriaceae</taxon>
    </lineage>
</organism>
<dbReference type="InterPro" id="IPR011110">
    <property type="entry name" value="Reg_prop"/>
</dbReference>
<dbReference type="Pfam" id="PF00512">
    <property type="entry name" value="HisKA"/>
    <property type="match status" value="1"/>
</dbReference>
<dbReference type="SUPFAM" id="SSF46689">
    <property type="entry name" value="Homeodomain-like"/>
    <property type="match status" value="1"/>
</dbReference>
<keyword evidence="19" id="KW-1185">Reference proteome</keyword>
<feature type="domain" description="Response regulatory" evidence="17">
    <location>
        <begin position="1103"/>
        <end position="1218"/>
    </location>
</feature>
<keyword evidence="9" id="KW-0805">Transcription regulation</keyword>
<name>A0A3D9H8A7_9FLAO</name>
<proteinExistence type="predicted"/>
<dbReference type="Pfam" id="PF12833">
    <property type="entry name" value="HTH_18"/>
    <property type="match status" value="1"/>
</dbReference>
<dbReference type="Proteomes" id="UP000256629">
    <property type="component" value="Unassembled WGS sequence"/>
</dbReference>
<dbReference type="InterPro" id="IPR011123">
    <property type="entry name" value="Y_Y_Y"/>
</dbReference>
<evidence type="ECO:0000256" key="9">
    <source>
        <dbReference type="ARBA" id="ARBA00023015"/>
    </source>
</evidence>
<dbReference type="SMART" id="SM00448">
    <property type="entry name" value="REC"/>
    <property type="match status" value="1"/>
</dbReference>
<feature type="chain" id="PRO_5017795561" description="histidine kinase" evidence="14">
    <location>
        <begin position="20"/>
        <end position="1352"/>
    </location>
</feature>
<feature type="modified residue" description="4-aspartylphosphate" evidence="12">
    <location>
        <position position="1151"/>
    </location>
</feature>
<dbReference type="PROSITE" id="PS00041">
    <property type="entry name" value="HTH_ARAC_FAMILY_1"/>
    <property type="match status" value="1"/>
</dbReference>
<protein>
    <recommendedName>
        <fullName evidence="2">histidine kinase</fullName>
        <ecNumber evidence="2">2.7.13.3</ecNumber>
    </recommendedName>
</protein>
<keyword evidence="13" id="KW-0812">Transmembrane</keyword>
<feature type="domain" description="HTH araC/xylS-type" evidence="15">
    <location>
        <begin position="1250"/>
        <end position="1349"/>
    </location>
</feature>
<comment type="caution">
    <text evidence="18">The sequence shown here is derived from an EMBL/GenBank/DDBJ whole genome shotgun (WGS) entry which is preliminary data.</text>
</comment>
<dbReference type="InterPro" id="IPR018060">
    <property type="entry name" value="HTH_AraC"/>
</dbReference>
<evidence type="ECO:0000256" key="3">
    <source>
        <dbReference type="ARBA" id="ARBA00022553"/>
    </source>
</evidence>
<dbReference type="SUPFAM" id="SSF63829">
    <property type="entry name" value="Calcium-dependent phosphotriesterase"/>
    <property type="match status" value="2"/>
</dbReference>
<dbReference type="EC" id="2.7.13.3" evidence="2"/>
<dbReference type="PROSITE" id="PS01124">
    <property type="entry name" value="HTH_ARAC_FAMILY_2"/>
    <property type="match status" value="1"/>
</dbReference>
<keyword evidence="8" id="KW-0902">Two-component regulatory system</keyword>
<evidence type="ECO:0000313" key="18">
    <source>
        <dbReference type="EMBL" id="RED45730.1"/>
    </source>
</evidence>
<dbReference type="Gene3D" id="1.10.10.60">
    <property type="entry name" value="Homeodomain-like"/>
    <property type="match status" value="1"/>
</dbReference>
<keyword evidence="4" id="KW-0808">Transferase</keyword>
<evidence type="ECO:0000259" key="16">
    <source>
        <dbReference type="PROSITE" id="PS50109"/>
    </source>
</evidence>
<dbReference type="FunFam" id="1.10.287.130:FF:000034">
    <property type="entry name" value="Two-component system sensor histidine kinase/response regulator"/>
    <property type="match status" value="1"/>
</dbReference>
<dbReference type="CDD" id="cd17574">
    <property type="entry name" value="REC_OmpR"/>
    <property type="match status" value="1"/>
</dbReference>
<keyword evidence="5" id="KW-0547">Nucleotide-binding</keyword>
<dbReference type="InterPro" id="IPR003661">
    <property type="entry name" value="HisK_dim/P_dom"/>
</dbReference>
<keyword evidence="6" id="KW-0418">Kinase</keyword>
<evidence type="ECO:0000256" key="8">
    <source>
        <dbReference type="ARBA" id="ARBA00023012"/>
    </source>
</evidence>